<name>A0A6C0EJC6_9ZZZZ</name>
<protein>
    <submittedName>
        <fullName evidence="1">Uncharacterized protein</fullName>
    </submittedName>
</protein>
<reference evidence="1" key="1">
    <citation type="journal article" date="2020" name="Nature">
        <title>Giant virus diversity and host interactions through global metagenomics.</title>
        <authorList>
            <person name="Schulz F."/>
            <person name="Roux S."/>
            <person name="Paez-Espino D."/>
            <person name="Jungbluth S."/>
            <person name="Walsh D.A."/>
            <person name="Denef V.J."/>
            <person name="McMahon K.D."/>
            <person name="Konstantinidis K.T."/>
            <person name="Eloe-Fadrosh E.A."/>
            <person name="Kyrpides N.C."/>
            <person name="Woyke T."/>
        </authorList>
    </citation>
    <scope>NUCLEOTIDE SEQUENCE</scope>
    <source>
        <strain evidence="1">GVMAG-M-3300001351-8</strain>
    </source>
</reference>
<dbReference type="EMBL" id="MN738869">
    <property type="protein sequence ID" value="QHT29137.1"/>
    <property type="molecule type" value="Genomic_DNA"/>
</dbReference>
<evidence type="ECO:0000313" key="1">
    <source>
        <dbReference type="EMBL" id="QHT29137.1"/>
    </source>
</evidence>
<proteinExistence type="predicted"/>
<dbReference type="AlphaFoldDB" id="A0A6C0EJC6"/>
<accession>A0A6C0EJC6</accession>
<sequence length="274" mass="32238">MTLLLIILFISLCIVLYINYSKEHFCPTHISKKQNKLILWENDKPTKLFNTYEDYTKYHNFLQSNYKTKGKSCSLLTPKYKPTSNNALKNWVDTNLHNKWYNIEYFQGNRQSKKTKLLEAISKTKENYLLLNPTCLKNIKSNNKDYYKKFVSAYSVYLRNEFKKSLKYIPKSTSENNMTVDELNVYYSLLSNMPTCDRLIKLYNKQCSINKWNTGWTYIKQPKLPKNTSCLISTKNIKTKVNPLLDEGIPVGALSISQIDSLTPKFKYYELNKI</sequence>
<organism evidence="1">
    <name type="scientific">viral metagenome</name>
    <dbReference type="NCBI Taxonomy" id="1070528"/>
    <lineage>
        <taxon>unclassified sequences</taxon>
        <taxon>metagenomes</taxon>
        <taxon>organismal metagenomes</taxon>
    </lineage>
</organism>